<evidence type="ECO:0000313" key="2">
    <source>
        <dbReference type="Proteomes" id="UP001239909"/>
    </source>
</evidence>
<name>A0ABQ6LEZ1_9RHOB</name>
<dbReference type="Proteomes" id="UP001239909">
    <property type="component" value="Unassembled WGS sequence"/>
</dbReference>
<accession>A0ABQ6LEZ1</accession>
<evidence type="ECO:0000313" key="1">
    <source>
        <dbReference type="EMBL" id="GMG81552.1"/>
    </source>
</evidence>
<keyword evidence="2" id="KW-1185">Reference proteome</keyword>
<gene>
    <name evidence="1" type="ORF">LNKW23_07650</name>
</gene>
<proteinExistence type="predicted"/>
<dbReference type="EMBL" id="BSYI01000004">
    <property type="protein sequence ID" value="GMG81552.1"/>
    <property type="molecule type" value="Genomic_DNA"/>
</dbReference>
<sequence length="190" mass="20972">MARAAGWRGADLAFERLTEAGCAALHGGDLPAAIAAFGKARRLAFWRIARSDPRHATSLANAAMAARLAGREARARRLYAAARRRWAAVPGRVAAVEPARRARSSLFHLRMEARHWDTYVANQRKRLAGFVADADAALAALAESRRPPARLYTRWRGEKPPVFDEMRKLMSAALLIAAPPEDRPEDRLEA</sequence>
<dbReference type="SUPFAM" id="SSF48452">
    <property type="entry name" value="TPR-like"/>
    <property type="match status" value="1"/>
</dbReference>
<comment type="caution">
    <text evidence="1">The sequence shown here is derived from an EMBL/GenBank/DDBJ whole genome shotgun (WGS) entry which is preliminary data.</text>
</comment>
<dbReference type="InterPro" id="IPR011990">
    <property type="entry name" value="TPR-like_helical_dom_sf"/>
</dbReference>
<reference evidence="1 2" key="1">
    <citation type="submission" date="2023-04" db="EMBL/GenBank/DDBJ databases">
        <title>Marinoamorphus aggregata gen. nov., sp. Nov., isolate from tissue of brittle star Ophioplocus japonicus.</title>
        <authorList>
            <person name="Kawano K."/>
            <person name="Sawayama S."/>
            <person name="Nakagawa S."/>
        </authorList>
    </citation>
    <scope>NUCLEOTIDE SEQUENCE [LARGE SCALE GENOMIC DNA]</scope>
    <source>
        <strain evidence="1 2">NKW23</strain>
    </source>
</reference>
<organism evidence="1 2">
    <name type="scientific">Paralimibaculum aggregatum</name>
    <dbReference type="NCBI Taxonomy" id="3036245"/>
    <lineage>
        <taxon>Bacteria</taxon>
        <taxon>Pseudomonadati</taxon>
        <taxon>Pseudomonadota</taxon>
        <taxon>Alphaproteobacteria</taxon>
        <taxon>Rhodobacterales</taxon>
        <taxon>Paracoccaceae</taxon>
        <taxon>Paralimibaculum</taxon>
    </lineage>
</organism>
<protein>
    <submittedName>
        <fullName evidence="1">Uncharacterized protein</fullName>
    </submittedName>
</protein>